<reference evidence="2" key="2">
    <citation type="submission" date="2025-09" db="UniProtKB">
        <authorList>
            <consortium name="Ensembl"/>
        </authorList>
    </citation>
    <scope>IDENTIFICATION</scope>
</reference>
<reference evidence="2" key="1">
    <citation type="submission" date="2025-08" db="UniProtKB">
        <authorList>
            <consortium name="Ensembl"/>
        </authorList>
    </citation>
    <scope>IDENTIFICATION</scope>
</reference>
<evidence type="ECO:0000313" key="2">
    <source>
        <dbReference type="Ensembl" id="ENSPMGP00000004044.1"/>
    </source>
</evidence>
<dbReference type="Pfam" id="PF15376">
    <property type="entry name" value="DUF4603"/>
    <property type="match status" value="1"/>
</dbReference>
<dbReference type="Proteomes" id="UP000261520">
    <property type="component" value="Unplaced"/>
</dbReference>
<feature type="region of interest" description="Disordered" evidence="1">
    <location>
        <begin position="1"/>
        <end position="39"/>
    </location>
</feature>
<keyword evidence="3" id="KW-1185">Reference proteome</keyword>
<evidence type="ECO:0000256" key="1">
    <source>
        <dbReference type="SAM" id="MobiDB-lite"/>
    </source>
</evidence>
<organism evidence="2 3">
    <name type="scientific">Periophthalmus magnuspinnatus</name>
    <dbReference type="NCBI Taxonomy" id="409849"/>
    <lineage>
        <taxon>Eukaryota</taxon>
        <taxon>Metazoa</taxon>
        <taxon>Chordata</taxon>
        <taxon>Craniata</taxon>
        <taxon>Vertebrata</taxon>
        <taxon>Euteleostomi</taxon>
        <taxon>Actinopterygii</taxon>
        <taxon>Neopterygii</taxon>
        <taxon>Teleostei</taxon>
        <taxon>Neoteleostei</taxon>
        <taxon>Acanthomorphata</taxon>
        <taxon>Gobiaria</taxon>
        <taxon>Gobiiformes</taxon>
        <taxon>Gobioidei</taxon>
        <taxon>Gobiidae</taxon>
        <taxon>Oxudercinae</taxon>
        <taxon>Periophthalmus</taxon>
    </lineage>
</organism>
<dbReference type="PANTHER" id="PTHR17611">
    <property type="entry name" value="DNA SEGMENT, CHR 5, ERATO DOI 579, EXPRESSED"/>
    <property type="match status" value="1"/>
</dbReference>
<dbReference type="Ensembl" id="ENSPMGT00000004291.1">
    <property type="protein sequence ID" value="ENSPMGP00000004044.1"/>
    <property type="gene ID" value="ENSPMGG00000003454.1"/>
</dbReference>
<sequence>MRKMRGEMQGAAALSPGEVSDSEAETDKEEMSYPALAPMDVFEDPQADLKPLEEDAECEGPYYGKSELESGKFLPRLKKSGMEKSAQTSLDSQEGSSTLLPIAEQEICPDFTTAAATGGGHVDTSVLKMTKEESLGEKQSSLCAPTSHIPKYGIAYDFVGDLPEFPLLNIGGQGGTGSHQEERWWQNTLCSPIFPGSHISSNIEKEIYLRSHLDKASSASHLCSLKHLFPIAVLF</sequence>
<protein>
    <submittedName>
        <fullName evidence="2">Uncharacterized protein</fullName>
    </submittedName>
</protein>
<dbReference type="PANTHER" id="PTHR17611:SF3">
    <property type="entry name" value="DNA SEGMENT, CHR 5, ERATO DOI 579, EXPRESSED"/>
    <property type="match status" value="1"/>
</dbReference>
<accession>A0A3B3ZHL0</accession>
<proteinExistence type="predicted"/>
<name>A0A3B3ZHL0_9GOBI</name>
<dbReference type="AlphaFoldDB" id="A0A3B3ZHL0"/>
<dbReference type="InterPro" id="IPR027871">
    <property type="entry name" value="DUF4603"/>
</dbReference>
<evidence type="ECO:0000313" key="3">
    <source>
        <dbReference type="Proteomes" id="UP000261520"/>
    </source>
</evidence>